<dbReference type="GO" id="GO:0005789">
    <property type="term" value="C:endoplasmic reticulum membrane"/>
    <property type="evidence" value="ECO:0007669"/>
    <property type="project" value="TreeGrafter"/>
</dbReference>
<reference evidence="2" key="1">
    <citation type="journal article" date="2024" name="Gigascience">
        <title>Chromosome-level genome of the poultry shaft louse Menopon gallinae provides insight into the host-switching and adaptive evolution of parasitic lice.</title>
        <authorList>
            <person name="Xu Y."/>
            <person name="Ma L."/>
            <person name="Liu S."/>
            <person name="Liang Y."/>
            <person name="Liu Q."/>
            <person name="He Z."/>
            <person name="Tian L."/>
            <person name="Duan Y."/>
            <person name="Cai W."/>
            <person name="Li H."/>
            <person name="Song F."/>
        </authorList>
    </citation>
    <scope>NUCLEOTIDE SEQUENCE</scope>
    <source>
        <strain evidence="2">Cailab_2023a</strain>
    </source>
</reference>
<proteinExistence type="predicted"/>
<accession>A0AAW2I448</accession>
<keyword evidence="1" id="KW-0472">Membrane</keyword>
<evidence type="ECO:0008006" key="3">
    <source>
        <dbReference type="Google" id="ProtNLM"/>
    </source>
</evidence>
<dbReference type="SUPFAM" id="SSF53448">
    <property type="entry name" value="Nucleotide-diphospho-sugar transferases"/>
    <property type="match status" value="1"/>
</dbReference>
<dbReference type="AlphaFoldDB" id="A0AAW2I448"/>
<organism evidence="2">
    <name type="scientific">Menopon gallinae</name>
    <name type="common">poultry shaft louse</name>
    <dbReference type="NCBI Taxonomy" id="328185"/>
    <lineage>
        <taxon>Eukaryota</taxon>
        <taxon>Metazoa</taxon>
        <taxon>Ecdysozoa</taxon>
        <taxon>Arthropoda</taxon>
        <taxon>Hexapoda</taxon>
        <taxon>Insecta</taxon>
        <taxon>Pterygota</taxon>
        <taxon>Neoptera</taxon>
        <taxon>Paraneoptera</taxon>
        <taxon>Psocodea</taxon>
        <taxon>Troctomorpha</taxon>
        <taxon>Phthiraptera</taxon>
        <taxon>Amblycera</taxon>
        <taxon>Menoponidae</taxon>
        <taxon>Menopon</taxon>
    </lineage>
</organism>
<dbReference type="Pfam" id="PF01501">
    <property type="entry name" value="Glyco_transf_8"/>
    <property type="match status" value="1"/>
</dbReference>
<dbReference type="InterPro" id="IPR042465">
    <property type="entry name" value="XXLT1"/>
</dbReference>
<keyword evidence="1" id="KW-1133">Transmembrane helix</keyword>
<evidence type="ECO:0000256" key="1">
    <source>
        <dbReference type="SAM" id="Phobius"/>
    </source>
</evidence>
<comment type="caution">
    <text evidence="2">The sequence shown here is derived from an EMBL/GenBank/DDBJ whole genome shotgun (WGS) entry which is preliminary data.</text>
</comment>
<dbReference type="PANTHER" id="PTHR46612">
    <property type="entry name" value="XYLOSIDE XYLOSYLTRANSFERASE 1"/>
    <property type="match status" value="1"/>
</dbReference>
<protein>
    <recommendedName>
        <fullName evidence="3">Xyloside xylosyltransferase 1</fullName>
    </recommendedName>
</protein>
<feature type="transmembrane region" description="Helical" evidence="1">
    <location>
        <begin position="7"/>
        <end position="24"/>
    </location>
</feature>
<name>A0AAW2I448_9NEOP</name>
<dbReference type="GO" id="GO:0016266">
    <property type="term" value="P:protein O-linked glycosylation via N-acetyl-galactosamine"/>
    <property type="evidence" value="ECO:0007669"/>
    <property type="project" value="TreeGrafter"/>
</dbReference>
<dbReference type="GO" id="GO:0140560">
    <property type="term" value="F:xylosyl alpha-1,3-xylosyltransferase activity"/>
    <property type="evidence" value="ECO:0007669"/>
    <property type="project" value="TreeGrafter"/>
</dbReference>
<dbReference type="Gene3D" id="3.90.550.10">
    <property type="entry name" value="Spore Coat Polysaccharide Biosynthesis Protein SpsA, Chain A"/>
    <property type="match status" value="1"/>
</dbReference>
<evidence type="ECO:0000313" key="2">
    <source>
        <dbReference type="EMBL" id="KAL0276974.1"/>
    </source>
</evidence>
<keyword evidence="1" id="KW-0812">Transmembrane</keyword>
<dbReference type="InterPro" id="IPR029044">
    <property type="entry name" value="Nucleotide-diphossugar_trans"/>
</dbReference>
<gene>
    <name evidence="2" type="ORF">PYX00_004419</name>
</gene>
<dbReference type="InterPro" id="IPR002495">
    <property type="entry name" value="Glyco_trans_8"/>
</dbReference>
<dbReference type="PANTHER" id="PTHR46612:SF1">
    <property type="entry name" value="XYLOSIDE XYLOSYLTRANSFERASE 1"/>
    <property type="match status" value="1"/>
</dbReference>
<sequence>MRLLYKVLLNLSVVISFLVIFFAFQERPLNKSYLIKYSKNDKQISDIYKNSTFSHFVYLQNAATVKSGAAREYNVWCIFCKATSLSPLTQKFSVFAHSLIQLSSVPLTLNVVTDNVSFPLAEEVLHRVRNTTGKYFKVQFYDVRELAEKISDIVLTMQSYFTSQPDSYYSDALFFLSIGLYRIALNQAQAVMIDVDTKFHSDVKLLFDEFNNFGNETLLGIAPEQSPVYRHVLYMYRAKYRDTEFGKPLSQHGNPGVNSGVLLLNLAKMRESDLYERLLSPNQVKRLVEKYMFHGHLGDQDWYTLLSQEHKKLIYLLDCTWNRQLCQWWNHHGYKDIFNMFYRCEGKVKISHGNCNTQIP</sequence>
<dbReference type="EMBL" id="JARGDH010000002">
    <property type="protein sequence ID" value="KAL0276974.1"/>
    <property type="molecule type" value="Genomic_DNA"/>
</dbReference>